<evidence type="ECO:0000313" key="3">
    <source>
        <dbReference type="Proteomes" id="UP000244893"/>
    </source>
</evidence>
<accession>A0A2V1HPE8</accession>
<dbReference type="RefSeq" id="WP_116756987.1">
    <property type="nucleotide sequence ID" value="NZ_JBHUEX010000001.1"/>
</dbReference>
<comment type="caution">
    <text evidence="2">The sequence shown here is derived from an EMBL/GenBank/DDBJ whole genome shotgun (WGS) entry which is preliminary data.</text>
</comment>
<dbReference type="EMBL" id="QEOP01000002">
    <property type="protein sequence ID" value="PVZ94476.1"/>
    <property type="molecule type" value="Genomic_DNA"/>
</dbReference>
<proteinExistence type="predicted"/>
<feature type="compositionally biased region" description="Acidic residues" evidence="1">
    <location>
        <begin position="39"/>
        <end position="63"/>
    </location>
</feature>
<protein>
    <submittedName>
        <fullName evidence="2">Uncharacterized protein</fullName>
    </submittedName>
</protein>
<dbReference type="Proteomes" id="UP000244893">
    <property type="component" value="Unassembled WGS sequence"/>
</dbReference>
<name>A0A2V1HPE8_9MICO</name>
<evidence type="ECO:0000313" key="2">
    <source>
        <dbReference type="EMBL" id="PVZ94476.1"/>
    </source>
</evidence>
<gene>
    <name evidence="2" type="ORF">DDQ50_12275</name>
</gene>
<keyword evidence="3" id="KW-1185">Reference proteome</keyword>
<reference evidence="2 3" key="1">
    <citation type="submission" date="2018-05" db="EMBL/GenBank/DDBJ databases">
        <title>Amnibacterium sp. M8JJ-5, whole genome shotgun sequence.</title>
        <authorList>
            <person name="Tuo L."/>
        </authorList>
    </citation>
    <scope>NUCLEOTIDE SEQUENCE [LARGE SCALE GENOMIC DNA]</scope>
    <source>
        <strain evidence="2 3">M8JJ-5</strain>
    </source>
</reference>
<evidence type="ECO:0000256" key="1">
    <source>
        <dbReference type="SAM" id="MobiDB-lite"/>
    </source>
</evidence>
<organism evidence="2 3">
    <name type="scientific">Amnibacterium flavum</name>
    <dbReference type="NCBI Taxonomy" id="2173173"/>
    <lineage>
        <taxon>Bacteria</taxon>
        <taxon>Bacillati</taxon>
        <taxon>Actinomycetota</taxon>
        <taxon>Actinomycetes</taxon>
        <taxon>Micrococcales</taxon>
        <taxon>Microbacteriaceae</taxon>
        <taxon>Amnibacterium</taxon>
    </lineage>
</organism>
<dbReference type="AlphaFoldDB" id="A0A2V1HPE8"/>
<sequence length="63" mass="6785">MSRPGFGEPDPYALIPDMNGGATAAPAPPGTEHRRPISEEDELDDDYESATPDLDPEGREDES</sequence>
<feature type="region of interest" description="Disordered" evidence="1">
    <location>
        <begin position="1"/>
        <end position="63"/>
    </location>
</feature>